<keyword evidence="3 5" id="KW-0238">DNA-binding</keyword>
<evidence type="ECO:0000256" key="4">
    <source>
        <dbReference type="ARBA" id="ARBA00023163"/>
    </source>
</evidence>
<evidence type="ECO:0000256" key="5">
    <source>
        <dbReference type="PROSITE-ProRule" id="PRU00335"/>
    </source>
</evidence>
<protein>
    <submittedName>
        <fullName evidence="7">TetR/AcrR family transcriptional regulator</fullName>
    </submittedName>
</protein>
<keyword evidence="4" id="KW-0804">Transcription</keyword>
<dbReference type="InterPro" id="IPR009057">
    <property type="entry name" value="Homeodomain-like_sf"/>
</dbReference>
<evidence type="ECO:0000256" key="2">
    <source>
        <dbReference type="ARBA" id="ARBA00023015"/>
    </source>
</evidence>
<dbReference type="Gene3D" id="1.10.357.10">
    <property type="entry name" value="Tetracycline Repressor, domain 2"/>
    <property type="match status" value="1"/>
</dbReference>
<gene>
    <name evidence="7" type="ORF">RJ40_05695</name>
</gene>
<keyword evidence="1" id="KW-0678">Repressor</keyword>
<dbReference type="EMBL" id="CP036172">
    <property type="protein sequence ID" value="QSZ67022.1"/>
    <property type="molecule type" value="Genomic_DNA"/>
</dbReference>
<dbReference type="Pfam" id="PF13977">
    <property type="entry name" value="TetR_C_6"/>
    <property type="match status" value="1"/>
</dbReference>
<dbReference type="GeneID" id="76423834"/>
<evidence type="ECO:0000256" key="3">
    <source>
        <dbReference type="ARBA" id="ARBA00023125"/>
    </source>
</evidence>
<dbReference type="PANTHER" id="PTHR30055:SF234">
    <property type="entry name" value="HTH-TYPE TRANSCRIPTIONAL REGULATOR BETI"/>
    <property type="match status" value="1"/>
</dbReference>
<reference evidence="7" key="1">
    <citation type="journal article" date="2001" name="Int. J. Syst. Evol. Microbiol.">
        <title>Methanofollis aquaemaris sp. nov., a methanogen isolated from an aquaculture fish pond.</title>
        <authorList>
            <person name="Lai M.C."/>
            <person name="Chen S.C."/>
        </authorList>
    </citation>
    <scope>NUCLEOTIDE SEQUENCE</scope>
    <source>
        <strain evidence="7">N2F9704</strain>
    </source>
</reference>
<dbReference type="InterPro" id="IPR050109">
    <property type="entry name" value="HTH-type_TetR-like_transc_reg"/>
</dbReference>
<feature type="domain" description="HTH tetR-type" evidence="6">
    <location>
        <begin position="10"/>
        <end position="70"/>
    </location>
</feature>
<proteinExistence type="predicted"/>
<dbReference type="PROSITE" id="PS50977">
    <property type="entry name" value="HTH_TETR_2"/>
    <property type="match status" value="1"/>
</dbReference>
<dbReference type="Pfam" id="PF00440">
    <property type="entry name" value="TetR_N"/>
    <property type="match status" value="1"/>
</dbReference>
<reference evidence="7" key="2">
    <citation type="submission" date="2019-02" db="EMBL/GenBank/DDBJ databases">
        <authorList>
            <person name="Chen S.-C."/>
            <person name="Chien H.-H."/>
            <person name="Lai M.-C."/>
        </authorList>
    </citation>
    <scope>NUCLEOTIDE SEQUENCE</scope>
    <source>
        <strain evidence="7">N2F9704</strain>
    </source>
</reference>
<organism evidence="7 8">
    <name type="scientific">Methanofollis aquaemaris</name>
    <dbReference type="NCBI Taxonomy" id="126734"/>
    <lineage>
        <taxon>Archaea</taxon>
        <taxon>Methanobacteriati</taxon>
        <taxon>Methanobacteriota</taxon>
        <taxon>Stenosarchaea group</taxon>
        <taxon>Methanomicrobia</taxon>
        <taxon>Methanomicrobiales</taxon>
        <taxon>Methanomicrobiaceae</taxon>
        <taxon>Methanofollis</taxon>
    </lineage>
</organism>
<dbReference type="InterPro" id="IPR036271">
    <property type="entry name" value="Tet_transcr_reg_TetR-rel_C_sf"/>
</dbReference>
<sequence length="193" mass="21567">MPKVVPEYKDEARRRIIEAAIAEADENGFSNLKMENVASRLGISRATLYLYVKNREELISSALVFIRSWLADILRDTFSRDTFEDTFSAIFDKIIYPGDGTGMNAVLEVYAGAVRDDMLHEAVKENYSVISSTLSGYLEEQKSLGRFSEDLDADLSARIIISIILGIKMGVAAGLSREEAYRIWDAAVRRALA</sequence>
<evidence type="ECO:0000256" key="1">
    <source>
        <dbReference type="ARBA" id="ARBA00022491"/>
    </source>
</evidence>
<keyword evidence="8" id="KW-1185">Reference proteome</keyword>
<dbReference type="InterPro" id="IPR001647">
    <property type="entry name" value="HTH_TetR"/>
</dbReference>
<dbReference type="KEGG" id="maqe:RJ40_05695"/>
<evidence type="ECO:0000313" key="8">
    <source>
        <dbReference type="Proteomes" id="UP001042704"/>
    </source>
</evidence>
<evidence type="ECO:0000259" key="6">
    <source>
        <dbReference type="PROSITE" id="PS50977"/>
    </source>
</evidence>
<dbReference type="Proteomes" id="UP001042704">
    <property type="component" value="Chromosome"/>
</dbReference>
<dbReference type="Gene3D" id="1.10.10.60">
    <property type="entry name" value="Homeodomain-like"/>
    <property type="match status" value="1"/>
</dbReference>
<name>A0A8A3S4N8_9EURY</name>
<dbReference type="AlphaFoldDB" id="A0A8A3S4N8"/>
<evidence type="ECO:0000313" key="7">
    <source>
        <dbReference type="EMBL" id="QSZ67022.1"/>
    </source>
</evidence>
<keyword evidence="2" id="KW-0805">Transcription regulation</keyword>
<dbReference type="PRINTS" id="PR00455">
    <property type="entry name" value="HTHTETR"/>
</dbReference>
<dbReference type="PANTHER" id="PTHR30055">
    <property type="entry name" value="HTH-TYPE TRANSCRIPTIONAL REGULATOR RUTR"/>
    <property type="match status" value="1"/>
</dbReference>
<dbReference type="GO" id="GO:0003700">
    <property type="term" value="F:DNA-binding transcription factor activity"/>
    <property type="evidence" value="ECO:0007669"/>
    <property type="project" value="TreeGrafter"/>
</dbReference>
<dbReference type="InterPro" id="IPR039538">
    <property type="entry name" value="BetI_C"/>
</dbReference>
<dbReference type="SUPFAM" id="SSF46689">
    <property type="entry name" value="Homeodomain-like"/>
    <property type="match status" value="1"/>
</dbReference>
<accession>A0A8A3S4N8</accession>
<dbReference type="GO" id="GO:0000976">
    <property type="term" value="F:transcription cis-regulatory region binding"/>
    <property type="evidence" value="ECO:0007669"/>
    <property type="project" value="TreeGrafter"/>
</dbReference>
<dbReference type="SUPFAM" id="SSF48498">
    <property type="entry name" value="Tetracyclin repressor-like, C-terminal domain"/>
    <property type="match status" value="1"/>
</dbReference>
<feature type="DNA-binding region" description="H-T-H motif" evidence="5">
    <location>
        <begin position="33"/>
        <end position="52"/>
    </location>
</feature>
<dbReference type="RefSeq" id="WP_265582394.1">
    <property type="nucleotide sequence ID" value="NZ_CP036172.1"/>
</dbReference>